<dbReference type="EMBL" id="BAAABY010000009">
    <property type="protein sequence ID" value="GAA0450874.1"/>
    <property type="molecule type" value="Genomic_DNA"/>
</dbReference>
<dbReference type="Proteomes" id="UP001500909">
    <property type="component" value="Unassembled WGS sequence"/>
</dbReference>
<comment type="caution">
    <text evidence="1">The sequence shown here is derived from an EMBL/GenBank/DDBJ whole genome shotgun (WGS) entry which is preliminary data.</text>
</comment>
<sequence length="89" mass="10455">MHDGADRSQRLYGDPAFRGLILDFAGVLTEDVRAVHRTWCVREGLDPEAWRRTLNSTEEGRRLYTELEVGRLPQWDCLRPTAYSWMTMR</sequence>
<keyword evidence="2" id="KW-1185">Reference proteome</keyword>
<accession>A0ABP3JEA9</accession>
<proteinExistence type="predicted"/>
<evidence type="ECO:0000313" key="2">
    <source>
        <dbReference type="Proteomes" id="UP001500909"/>
    </source>
</evidence>
<protein>
    <submittedName>
        <fullName evidence="1">Uncharacterized protein</fullName>
    </submittedName>
</protein>
<reference evidence="2" key="1">
    <citation type="journal article" date="2019" name="Int. J. Syst. Evol. Microbiol.">
        <title>The Global Catalogue of Microorganisms (GCM) 10K type strain sequencing project: providing services to taxonomists for standard genome sequencing and annotation.</title>
        <authorList>
            <consortium name="The Broad Institute Genomics Platform"/>
            <consortium name="The Broad Institute Genome Sequencing Center for Infectious Disease"/>
            <person name="Wu L."/>
            <person name="Ma J."/>
        </authorList>
    </citation>
    <scope>NUCLEOTIDE SEQUENCE [LARGE SCALE GENOMIC DNA]</scope>
    <source>
        <strain evidence="2">JCM 4805</strain>
    </source>
</reference>
<name>A0ABP3JEA9_9ACTN</name>
<gene>
    <name evidence="1" type="ORF">GCM10010361_13670</name>
</gene>
<organism evidence="1 2">
    <name type="scientific">Streptomyces olivaceiscleroticus</name>
    <dbReference type="NCBI Taxonomy" id="68245"/>
    <lineage>
        <taxon>Bacteria</taxon>
        <taxon>Bacillati</taxon>
        <taxon>Actinomycetota</taxon>
        <taxon>Actinomycetes</taxon>
        <taxon>Kitasatosporales</taxon>
        <taxon>Streptomycetaceae</taxon>
        <taxon>Streptomyces</taxon>
    </lineage>
</organism>
<evidence type="ECO:0000313" key="1">
    <source>
        <dbReference type="EMBL" id="GAA0450874.1"/>
    </source>
</evidence>